<dbReference type="EMBL" id="CACRXK020007093">
    <property type="protein sequence ID" value="CAB4011271.1"/>
    <property type="molecule type" value="Genomic_DNA"/>
</dbReference>
<protein>
    <submittedName>
        <fullName evidence="2">Uncharacterized protein</fullName>
    </submittedName>
</protein>
<comment type="caution">
    <text evidence="2">The sequence shown here is derived from an EMBL/GenBank/DDBJ whole genome shotgun (WGS) entry which is preliminary data.</text>
</comment>
<accession>A0A6S7J118</accession>
<feature type="compositionally biased region" description="Basic and acidic residues" evidence="1">
    <location>
        <begin position="57"/>
        <end position="67"/>
    </location>
</feature>
<keyword evidence="3" id="KW-1185">Reference proteome</keyword>
<evidence type="ECO:0000313" key="3">
    <source>
        <dbReference type="Proteomes" id="UP001152795"/>
    </source>
</evidence>
<dbReference type="Proteomes" id="UP001152795">
    <property type="component" value="Unassembled WGS sequence"/>
</dbReference>
<name>A0A6S7J118_PARCT</name>
<gene>
    <name evidence="2" type="ORF">PACLA_8A077053</name>
</gene>
<feature type="region of interest" description="Disordered" evidence="1">
    <location>
        <begin position="44"/>
        <end position="67"/>
    </location>
</feature>
<feature type="compositionally biased region" description="Basic residues" evidence="1">
    <location>
        <begin position="44"/>
        <end position="56"/>
    </location>
</feature>
<reference evidence="2" key="1">
    <citation type="submission" date="2020-04" db="EMBL/GenBank/DDBJ databases">
        <authorList>
            <person name="Alioto T."/>
            <person name="Alioto T."/>
            <person name="Gomez Garrido J."/>
        </authorList>
    </citation>
    <scope>NUCLEOTIDE SEQUENCE</scope>
    <source>
        <strain evidence="2">A484AB</strain>
    </source>
</reference>
<dbReference type="AlphaFoldDB" id="A0A6S7J118"/>
<sequence>MIKSRAELFAEINVTPPLRTVSQLKGKTIHWKEKLKLVKRKINFRQKNHAKRKTKKKSDANKENRPAVKDKLATVIGVGKAPQPSISPVGNIPSPSDITINTKCHQQYPRSSKYCSSKDLAPLTMTPSSSNTPCDEQNIALDLVSNDELAAIKLKRSGPTAFASVLFRTLFTLDEMRGRNCRGLVKKEKLDEGQTQQNTEVCVQILSGHA</sequence>
<evidence type="ECO:0000256" key="1">
    <source>
        <dbReference type="SAM" id="MobiDB-lite"/>
    </source>
</evidence>
<proteinExistence type="predicted"/>
<organism evidence="2 3">
    <name type="scientific">Paramuricea clavata</name>
    <name type="common">Red gorgonian</name>
    <name type="synonym">Violescent sea-whip</name>
    <dbReference type="NCBI Taxonomy" id="317549"/>
    <lineage>
        <taxon>Eukaryota</taxon>
        <taxon>Metazoa</taxon>
        <taxon>Cnidaria</taxon>
        <taxon>Anthozoa</taxon>
        <taxon>Octocorallia</taxon>
        <taxon>Malacalcyonacea</taxon>
        <taxon>Plexauridae</taxon>
        <taxon>Paramuricea</taxon>
    </lineage>
</organism>
<evidence type="ECO:0000313" key="2">
    <source>
        <dbReference type="EMBL" id="CAB4011271.1"/>
    </source>
</evidence>